<dbReference type="NCBIfam" id="TIGR02795">
    <property type="entry name" value="tol_pal_ybgF"/>
    <property type="match status" value="1"/>
</dbReference>
<dbReference type="EMBL" id="JAZHFV010000004">
    <property type="protein sequence ID" value="MEX4008332.1"/>
    <property type="molecule type" value="Genomic_DNA"/>
</dbReference>
<reference evidence="5 6" key="1">
    <citation type="submission" date="2024-01" db="EMBL/GenBank/DDBJ databases">
        <title>New evidence supports the origin of RcGTA from prophage.</title>
        <authorList>
            <person name="Xu Y."/>
            <person name="Liu B."/>
            <person name="Chen F."/>
        </authorList>
    </citation>
    <scope>NUCLEOTIDE SEQUENCE [LARGE SCALE GENOMIC DNA]</scope>
    <source>
        <strain evidence="5 6">CBW1107-2</strain>
    </source>
</reference>
<dbReference type="Gene3D" id="1.25.40.10">
    <property type="entry name" value="Tetratricopeptide repeat domain"/>
    <property type="match status" value="1"/>
</dbReference>
<feature type="region of interest" description="Disordered" evidence="3">
    <location>
        <begin position="104"/>
        <end position="141"/>
    </location>
</feature>
<evidence type="ECO:0000313" key="5">
    <source>
        <dbReference type="EMBL" id="MEX4008332.1"/>
    </source>
</evidence>
<evidence type="ECO:0000256" key="2">
    <source>
        <dbReference type="HAMAP-Rule" id="MF_02066"/>
    </source>
</evidence>
<dbReference type="RefSeq" id="WP_368803358.1">
    <property type="nucleotide sequence ID" value="NZ_JAZHFV010000004.1"/>
</dbReference>
<evidence type="ECO:0000256" key="1">
    <source>
        <dbReference type="ARBA" id="ARBA00022729"/>
    </source>
</evidence>
<name>A0ABV3WUI2_9HYPH</name>
<keyword evidence="2" id="KW-0132">Cell division</keyword>
<dbReference type="SUPFAM" id="SSF48452">
    <property type="entry name" value="TPR-like"/>
    <property type="match status" value="1"/>
</dbReference>
<dbReference type="InterPro" id="IPR039565">
    <property type="entry name" value="BamD-like"/>
</dbReference>
<dbReference type="Proteomes" id="UP001559025">
    <property type="component" value="Unassembled WGS sequence"/>
</dbReference>
<dbReference type="InterPro" id="IPR011990">
    <property type="entry name" value="TPR-like_helical_dom_sf"/>
</dbReference>
<dbReference type="HAMAP" id="MF_02066">
    <property type="entry name" value="CpoB"/>
    <property type="match status" value="1"/>
</dbReference>
<feature type="domain" description="Outer membrane lipoprotein BamD-like" evidence="4">
    <location>
        <begin position="196"/>
        <end position="303"/>
    </location>
</feature>
<evidence type="ECO:0000256" key="3">
    <source>
        <dbReference type="SAM" id="MobiDB-lite"/>
    </source>
</evidence>
<gene>
    <name evidence="5" type="primary">ybgF</name>
    <name evidence="2" type="synonym">cpoB</name>
    <name evidence="5" type="ORF">V1479_13540</name>
</gene>
<proteinExistence type="inferred from homology"/>
<evidence type="ECO:0000313" key="6">
    <source>
        <dbReference type="Proteomes" id="UP001559025"/>
    </source>
</evidence>
<comment type="similarity">
    <text evidence="2">Belongs to the CpoB family.</text>
</comment>
<dbReference type="Pfam" id="PF13525">
    <property type="entry name" value="YfiO"/>
    <property type="match status" value="1"/>
</dbReference>
<dbReference type="InterPro" id="IPR014162">
    <property type="entry name" value="CpoB_C"/>
</dbReference>
<sequence length="320" mass="34330">MALPIMLSGAAQARDVAASVPTSTAAPATAFSMPSLRLPGAAQPAPRAELVQYAQVTDPRVAQLEEQVRQLTGTLEELNFQILQMQDQLRRMQEDNEIRFQELEQKRSDAGGAAPRQDRAAAGENSGSRGSGGSGDDDFYAAAPRVEDGSTVTGAPPRTFGTITFDENGNATGAGLPEQTDQDTTVAALPSGSGGDDELYRNAYEFILSGDYGTAETGFRDLLAQYPDSEHAADAHFWLGEALLAQQKPREAAEIFLAASRDYPQARKAPDTLFKLGVSLAALNQRDVACATFTEVLQRYPNTTDALRERIKQEQALASC</sequence>
<comment type="subcellular location">
    <subcellularLocation>
        <location evidence="2">Periplasm</location>
    </subcellularLocation>
</comment>
<dbReference type="InterPro" id="IPR034706">
    <property type="entry name" value="CpoB"/>
</dbReference>
<keyword evidence="2" id="KW-0574">Periplasm</keyword>
<evidence type="ECO:0000259" key="4">
    <source>
        <dbReference type="Pfam" id="PF13525"/>
    </source>
</evidence>
<keyword evidence="1 2" id="KW-0732">Signal</keyword>
<comment type="caution">
    <text evidence="5">The sequence shown here is derived from an EMBL/GenBank/DDBJ whole genome shotgun (WGS) entry which is preliminary data.</text>
</comment>
<protein>
    <recommendedName>
        <fullName evidence="2">Cell division coordinator CpoB</fullName>
    </recommendedName>
</protein>
<organism evidence="5 6">
    <name type="scientific">Neoaquamicrobium sediminum</name>
    <dbReference type="NCBI Taxonomy" id="1849104"/>
    <lineage>
        <taxon>Bacteria</taxon>
        <taxon>Pseudomonadati</taxon>
        <taxon>Pseudomonadota</taxon>
        <taxon>Alphaproteobacteria</taxon>
        <taxon>Hyphomicrobiales</taxon>
        <taxon>Phyllobacteriaceae</taxon>
        <taxon>Neoaquamicrobium</taxon>
    </lineage>
</organism>
<comment type="function">
    <text evidence="2">Mediates coordination of peptidoglycan synthesis and outer membrane constriction during cell division.</text>
</comment>
<keyword evidence="6" id="KW-1185">Reference proteome</keyword>
<accession>A0ABV3WUI2</accession>
<keyword evidence="2" id="KW-0131">Cell cycle</keyword>